<keyword evidence="3 10" id="KW-0812">Transmembrane</keyword>
<dbReference type="Gene3D" id="1.20.1070.10">
    <property type="entry name" value="Rhodopsin 7-helix transmembrane proteins"/>
    <property type="match status" value="1"/>
</dbReference>
<keyword evidence="13" id="KW-1185">Reference proteome</keyword>
<dbReference type="InterPro" id="IPR017452">
    <property type="entry name" value="GPCR_Rhodpsn_7TM"/>
</dbReference>
<dbReference type="AlphaFoldDB" id="A0A852HEE3"/>
<dbReference type="PANTHER" id="PTHR48018">
    <property type="entry name" value="OLFACTORY RECEPTOR"/>
    <property type="match status" value="1"/>
</dbReference>
<sequence>NHTSVTEFIIEGLSDQAEMKVPLFVLLLLIYAITLLGNLGIIVVIRSDPRLHTSMYFFLGSLSVVDICFSSVVAPRTLVNF</sequence>
<evidence type="ECO:0000313" key="13">
    <source>
        <dbReference type="Proteomes" id="UP000620207"/>
    </source>
</evidence>
<feature type="non-terminal residue" evidence="12">
    <location>
        <position position="81"/>
    </location>
</feature>
<keyword evidence="9" id="KW-0807">Transducer</keyword>
<accession>A0A852HEE3</accession>
<evidence type="ECO:0000256" key="7">
    <source>
        <dbReference type="ARBA" id="ARBA00023170"/>
    </source>
</evidence>
<dbReference type="SUPFAM" id="SSF81321">
    <property type="entry name" value="Family A G protein-coupled receptor-like"/>
    <property type="match status" value="1"/>
</dbReference>
<feature type="transmembrane region" description="Helical" evidence="10">
    <location>
        <begin position="56"/>
        <end position="74"/>
    </location>
</feature>
<keyword evidence="5" id="KW-0297">G-protein coupled receptor</keyword>
<keyword evidence="6 10" id="KW-0472">Membrane</keyword>
<evidence type="ECO:0000313" key="12">
    <source>
        <dbReference type="EMBL" id="NXX09890.1"/>
    </source>
</evidence>
<protein>
    <submittedName>
        <fullName evidence="12">O1052 protein</fullName>
    </submittedName>
</protein>
<reference evidence="12" key="1">
    <citation type="submission" date="2020-02" db="EMBL/GenBank/DDBJ databases">
        <title>Bird 10,000 Genomes (B10K) Project - Family phase.</title>
        <authorList>
            <person name="Zhang G."/>
        </authorList>
    </citation>
    <scope>NUCLEOTIDE SEQUENCE</scope>
    <source>
        <strain evidence="12">B10K-DU-002-28</strain>
        <tissue evidence="12">Muscle</tissue>
    </source>
</reference>
<comment type="caution">
    <text evidence="12">The sequence shown here is derived from an EMBL/GenBank/DDBJ whole genome shotgun (WGS) entry which is preliminary data.</text>
</comment>
<organism evidence="12 13">
    <name type="scientific">Larus smithsonianus</name>
    <name type="common">American herring gull</name>
    <dbReference type="NCBI Taxonomy" id="243888"/>
    <lineage>
        <taxon>Eukaryota</taxon>
        <taxon>Metazoa</taxon>
        <taxon>Chordata</taxon>
        <taxon>Craniata</taxon>
        <taxon>Vertebrata</taxon>
        <taxon>Euteleostomi</taxon>
        <taxon>Archelosauria</taxon>
        <taxon>Archosauria</taxon>
        <taxon>Dinosauria</taxon>
        <taxon>Saurischia</taxon>
        <taxon>Theropoda</taxon>
        <taxon>Coelurosauria</taxon>
        <taxon>Aves</taxon>
        <taxon>Neognathae</taxon>
        <taxon>Neoaves</taxon>
        <taxon>Charadriiformes</taxon>
        <taxon>Laridae</taxon>
        <taxon>Larus</taxon>
    </lineage>
</organism>
<evidence type="ECO:0000256" key="3">
    <source>
        <dbReference type="ARBA" id="ARBA00022692"/>
    </source>
</evidence>
<dbReference type="Pfam" id="PF13853">
    <property type="entry name" value="7tm_4"/>
    <property type="match status" value="1"/>
</dbReference>
<dbReference type="InterPro" id="IPR000725">
    <property type="entry name" value="Olfact_rcpt"/>
</dbReference>
<dbReference type="GO" id="GO:0004930">
    <property type="term" value="F:G protein-coupled receptor activity"/>
    <property type="evidence" value="ECO:0007669"/>
    <property type="project" value="UniProtKB-KW"/>
</dbReference>
<proteinExistence type="predicted"/>
<evidence type="ECO:0000256" key="2">
    <source>
        <dbReference type="ARBA" id="ARBA00004141"/>
    </source>
</evidence>
<dbReference type="PROSITE" id="PS50262">
    <property type="entry name" value="G_PROTEIN_RECEP_F1_2"/>
    <property type="match status" value="1"/>
</dbReference>
<dbReference type="GO" id="GO:0016020">
    <property type="term" value="C:membrane"/>
    <property type="evidence" value="ECO:0007669"/>
    <property type="project" value="UniProtKB-SubCell"/>
</dbReference>
<keyword evidence="7" id="KW-0675">Receptor</keyword>
<dbReference type="GO" id="GO:0004984">
    <property type="term" value="F:olfactory receptor activity"/>
    <property type="evidence" value="ECO:0007669"/>
    <property type="project" value="InterPro"/>
</dbReference>
<keyword evidence="4 10" id="KW-1133">Transmembrane helix</keyword>
<evidence type="ECO:0000256" key="9">
    <source>
        <dbReference type="ARBA" id="ARBA00023224"/>
    </source>
</evidence>
<evidence type="ECO:0000256" key="4">
    <source>
        <dbReference type="ARBA" id="ARBA00022989"/>
    </source>
</evidence>
<feature type="transmembrane region" description="Helical" evidence="10">
    <location>
        <begin position="23"/>
        <end position="44"/>
    </location>
</feature>
<evidence type="ECO:0000256" key="6">
    <source>
        <dbReference type="ARBA" id="ARBA00023136"/>
    </source>
</evidence>
<name>A0A852HEE3_9CHAR</name>
<evidence type="ECO:0000256" key="8">
    <source>
        <dbReference type="ARBA" id="ARBA00023180"/>
    </source>
</evidence>
<evidence type="ECO:0000256" key="5">
    <source>
        <dbReference type="ARBA" id="ARBA00023040"/>
    </source>
</evidence>
<evidence type="ECO:0000256" key="10">
    <source>
        <dbReference type="SAM" id="Phobius"/>
    </source>
</evidence>
<comment type="subcellular location">
    <subcellularLocation>
        <location evidence="2">Membrane</location>
        <topology evidence="2">Multi-pass membrane protein</topology>
    </subcellularLocation>
</comment>
<feature type="non-terminal residue" evidence="12">
    <location>
        <position position="1"/>
    </location>
</feature>
<evidence type="ECO:0000256" key="1">
    <source>
        <dbReference type="ARBA" id="ARBA00002936"/>
    </source>
</evidence>
<comment type="function">
    <text evidence="1">Odorant receptor.</text>
</comment>
<keyword evidence="8" id="KW-0325">Glycoprotein</keyword>
<evidence type="ECO:0000259" key="11">
    <source>
        <dbReference type="PROSITE" id="PS50262"/>
    </source>
</evidence>
<gene>
    <name evidence="12" type="ORF">LARSMI_R15025</name>
</gene>
<dbReference type="Proteomes" id="UP000620207">
    <property type="component" value="Unassembled WGS sequence"/>
</dbReference>
<feature type="domain" description="G-protein coupled receptors family 1 profile" evidence="11">
    <location>
        <begin position="37"/>
        <end position="81"/>
    </location>
</feature>
<dbReference type="EMBL" id="WAAC01086142">
    <property type="protein sequence ID" value="NXX09890.1"/>
    <property type="molecule type" value="Genomic_DNA"/>
</dbReference>